<accession>A0A562TCQ3</accession>
<organism evidence="1 2">
    <name type="scientific">Chitinophaga japonensis</name>
    <name type="common">Flexibacter japonensis</name>
    <dbReference type="NCBI Taxonomy" id="104662"/>
    <lineage>
        <taxon>Bacteria</taxon>
        <taxon>Pseudomonadati</taxon>
        <taxon>Bacteroidota</taxon>
        <taxon>Chitinophagia</taxon>
        <taxon>Chitinophagales</taxon>
        <taxon>Chitinophagaceae</taxon>
        <taxon>Chitinophaga</taxon>
    </lineage>
</organism>
<dbReference type="RefSeq" id="WP_145710454.1">
    <property type="nucleotide sequence ID" value="NZ_BAAAFY010000001.1"/>
</dbReference>
<dbReference type="InterPro" id="IPR030987">
    <property type="entry name" value="AbiV"/>
</dbReference>
<evidence type="ECO:0000313" key="1">
    <source>
        <dbReference type="EMBL" id="TWI91299.1"/>
    </source>
</evidence>
<evidence type="ECO:0000313" key="2">
    <source>
        <dbReference type="Proteomes" id="UP000316778"/>
    </source>
</evidence>
<dbReference type="AlphaFoldDB" id="A0A562TCQ3"/>
<dbReference type="EMBL" id="VLLG01000002">
    <property type="protein sequence ID" value="TWI91299.1"/>
    <property type="molecule type" value="Genomic_DNA"/>
</dbReference>
<reference evidence="1 2" key="1">
    <citation type="journal article" date="2013" name="Stand. Genomic Sci.">
        <title>Genomic Encyclopedia of Type Strains, Phase I: The one thousand microbial genomes (KMG-I) project.</title>
        <authorList>
            <person name="Kyrpides N.C."/>
            <person name="Woyke T."/>
            <person name="Eisen J.A."/>
            <person name="Garrity G."/>
            <person name="Lilburn T.G."/>
            <person name="Beck B.J."/>
            <person name="Whitman W.B."/>
            <person name="Hugenholtz P."/>
            <person name="Klenk H.P."/>
        </authorList>
    </citation>
    <scope>NUCLEOTIDE SEQUENCE [LARGE SCALE GENOMIC DNA]</scope>
    <source>
        <strain evidence="1 2">DSM 13484</strain>
    </source>
</reference>
<name>A0A562TCQ3_CHIJA</name>
<dbReference type="Pfam" id="PF18728">
    <property type="entry name" value="HEPN_AbiV"/>
    <property type="match status" value="1"/>
</dbReference>
<gene>
    <name evidence="1" type="ORF">LX66_0665</name>
</gene>
<keyword evidence="2" id="KW-1185">Reference proteome</keyword>
<sequence length="238" mass="27562">MSSDFLESLFDEIETYSGVVTPEMAEIGIKLSIENAFSLLSESRLLLNNSYYPRAIALAILAIEEKGKIEMIKQLLLYKQKVASAWQNFRDHKHKNANWKFPLLKEKGINNIELLSKVTDPKGPAALELDRIKQLCFYTDAARMKGNKSKWNWLQPTDIFTKDYATTLLMIAENFVKDDGIDWTSEALSIYKDYFTPKDGEEQVTVQKFISFYKDLENRSLISKERFINIMANIYIMQ</sequence>
<dbReference type="NCBIfam" id="TIGR04498">
    <property type="entry name" value="AbiV_defense"/>
    <property type="match status" value="1"/>
</dbReference>
<dbReference type="OrthoDB" id="1454114at2"/>
<comment type="caution">
    <text evidence="1">The sequence shown here is derived from an EMBL/GenBank/DDBJ whole genome shotgun (WGS) entry which is preliminary data.</text>
</comment>
<dbReference type="Proteomes" id="UP000316778">
    <property type="component" value="Unassembled WGS sequence"/>
</dbReference>
<protein>
    <submittedName>
        <fullName evidence="1">AbiV family abortive infection protein</fullName>
    </submittedName>
</protein>
<proteinExistence type="predicted"/>